<dbReference type="InterPro" id="IPR047057">
    <property type="entry name" value="MerR_fam"/>
</dbReference>
<evidence type="ECO:0000256" key="3">
    <source>
        <dbReference type="ARBA" id="ARBA00023015"/>
    </source>
</evidence>
<evidence type="ECO:0000256" key="4">
    <source>
        <dbReference type="ARBA" id="ARBA00023125"/>
    </source>
</evidence>
<dbReference type="GO" id="GO:0003677">
    <property type="term" value="F:DNA binding"/>
    <property type="evidence" value="ECO:0007669"/>
    <property type="project" value="UniProtKB-KW"/>
</dbReference>
<dbReference type="PANTHER" id="PTHR30204">
    <property type="entry name" value="REDOX-CYCLING DRUG-SENSING TRANSCRIPTIONAL ACTIVATOR SOXR"/>
    <property type="match status" value="1"/>
</dbReference>
<dbReference type="GO" id="GO:0005737">
    <property type="term" value="C:cytoplasm"/>
    <property type="evidence" value="ECO:0007669"/>
    <property type="project" value="UniProtKB-SubCell"/>
</dbReference>
<dbReference type="InterPro" id="IPR009061">
    <property type="entry name" value="DNA-bd_dom_put_sf"/>
</dbReference>
<dbReference type="PROSITE" id="PS50937">
    <property type="entry name" value="HTH_MERR_2"/>
    <property type="match status" value="1"/>
</dbReference>
<evidence type="ECO:0000256" key="2">
    <source>
        <dbReference type="ARBA" id="ARBA00022490"/>
    </source>
</evidence>
<dbReference type="OrthoDB" id="9802944at2"/>
<keyword evidence="2" id="KW-0963">Cytoplasm</keyword>
<keyword evidence="4" id="KW-0238">DNA-binding</keyword>
<dbReference type="PROSITE" id="PS00552">
    <property type="entry name" value="HTH_MERR_1"/>
    <property type="match status" value="1"/>
</dbReference>
<keyword evidence="8" id="KW-1185">Reference proteome</keyword>
<dbReference type="STRING" id="1873176.BFN67_06145"/>
<dbReference type="Pfam" id="PF00376">
    <property type="entry name" value="MerR"/>
    <property type="match status" value="1"/>
</dbReference>
<reference evidence="7 8" key="1">
    <citation type="journal article" date="2016" name="Int. J. Syst. Evol. Microbiol.">
        <title>Pseudaminobacter manganicus sp. nov., isolated from sludge of a manganese mine.</title>
        <authorList>
            <person name="Li J."/>
            <person name="Huang J."/>
            <person name="Liao S."/>
            <person name="Wang G."/>
        </authorList>
    </citation>
    <scope>NUCLEOTIDE SEQUENCE [LARGE SCALE GENOMIC DNA]</scope>
    <source>
        <strain evidence="7 8">JH-7</strain>
    </source>
</reference>
<dbReference type="EMBL" id="MDET01000045">
    <property type="protein sequence ID" value="OQM73914.1"/>
    <property type="molecule type" value="Genomic_DNA"/>
</dbReference>
<evidence type="ECO:0000259" key="6">
    <source>
        <dbReference type="PROSITE" id="PS50937"/>
    </source>
</evidence>
<dbReference type="GO" id="GO:0003700">
    <property type="term" value="F:DNA-binding transcription factor activity"/>
    <property type="evidence" value="ECO:0007669"/>
    <property type="project" value="InterPro"/>
</dbReference>
<evidence type="ECO:0000256" key="5">
    <source>
        <dbReference type="ARBA" id="ARBA00023163"/>
    </source>
</evidence>
<evidence type="ECO:0000256" key="1">
    <source>
        <dbReference type="ARBA" id="ARBA00004496"/>
    </source>
</evidence>
<protein>
    <submittedName>
        <fullName evidence="7">Cu(I)-responsive transcriptional regulator</fullName>
    </submittedName>
</protein>
<dbReference type="SUPFAM" id="SSF46955">
    <property type="entry name" value="Putative DNA-binding domain"/>
    <property type="match status" value="1"/>
</dbReference>
<comment type="caution">
    <text evidence="7">The sequence shown here is derived from an EMBL/GenBank/DDBJ whole genome shotgun (WGS) entry which is preliminary data.</text>
</comment>
<dbReference type="PANTHER" id="PTHR30204:SF94">
    <property type="entry name" value="HEAVY METAL-DEPENDENT TRANSCRIPTIONAL REGULATOR HI_0293-RELATED"/>
    <property type="match status" value="1"/>
</dbReference>
<dbReference type="RefSeq" id="WP_080921155.1">
    <property type="nucleotide sequence ID" value="NZ_MDET01000045.1"/>
</dbReference>
<dbReference type="InterPro" id="IPR015358">
    <property type="entry name" value="Tscrpt_reg_MerR_DNA-bd"/>
</dbReference>
<accession>A0A1V8RL91</accession>
<keyword evidence="3" id="KW-0805">Transcription regulation</keyword>
<organism evidence="7 8">
    <name type="scientific">Manganibacter manganicus</name>
    <dbReference type="NCBI Taxonomy" id="1873176"/>
    <lineage>
        <taxon>Bacteria</taxon>
        <taxon>Pseudomonadati</taxon>
        <taxon>Pseudomonadota</taxon>
        <taxon>Alphaproteobacteria</taxon>
        <taxon>Hyphomicrobiales</taxon>
        <taxon>Phyllobacteriaceae</taxon>
        <taxon>Manganibacter</taxon>
    </lineage>
</organism>
<dbReference type="GO" id="GO:0045893">
    <property type="term" value="P:positive regulation of DNA-templated transcription"/>
    <property type="evidence" value="ECO:0007669"/>
    <property type="project" value="InterPro"/>
</dbReference>
<dbReference type="Gene3D" id="1.10.1660.10">
    <property type="match status" value="1"/>
</dbReference>
<dbReference type="InterPro" id="IPR011789">
    <property type="entry name" value="CueR"/>
</dbReference>
<feature type="domain" description="HTH merR-type" evidence="6">
    <location>
        <begin position="1"/>
        <end position="69"/>
    </location>
</feature>
<dbReference type="AlphaFoldDB" id="A0A1V8RL91"/>
<comment type="subcellular location">
    <subcellularLocation>
        <location evidence="1">Cytoplasm</location>
    </subcellularLocation>
</comment>
<keyword evidence="5" id="KW-0804">Transcription</keyword>
<dbReference type="Proteomes" id="UP000191905">
    <property type="component" value="Unassembled WGS sequence"/>
</dbReference>
<proteinExistence type="predicted"/>
<dbReference type="CDD" id="cd01108">
    <property type="entry name" value="HTH_CueR"/>
    <property type="match status" value="1"/>
</dbReference>
<dbReference type="NCBIfam" id="TIGR02044">
    <property type="entry name" value="CueR"/>
    <property type="match status" value="1"/>
</dbReference>
<dbReference type="Pfam" id="PF09278">
    <property type="entry name" value="MerR-DNA-bind"/>
    <property type="match status" value="1"/>
</dbReference>
<sequence length="150" mass="16699">MNIGQASRASGVSSKMIRYYEQTGLIPKAARQDSGYRDYDEADIHRLRFIRSARDLGFTVEQIGELLALWSDRERASADVKALALGHVDALKQKQAEIAAMIATLENLAKRCHGDDRPDCPIIEGLAENDGDLTAKARPRRFGKVDELRT</sequence>
<evidence type="ECO:0000313" key="7">
    <source>
        <dbReference type="EMBL" id="OQM73914.1"/>
    </source>
</evidence>
<dbReference type="PRINTS" id="PR00040">
    <property type="entry name" value="HTHMERR"/>
</dbReference>
<name>A0A1V8RL91_9HYPH</name>
<gene>
    <name evidence="7" type="ORF">BFN67_06145</name>
</gene>
<evidence type="ECO:0000313" key="8">
    <source>
        <dbReference type="Proteomes" id="UP000191905"/>
    </source>
</evidence>
<dbReference type="GO" id="GO:0005507">
    <property type="term" value="F:copper ion binding"/>
    <property type="evidence" value="ECO:0007669"/>
    <property type="project" value="InterPro"/>
</dbReference>
<dbReference type="InterPro" id="IPR000551">
    <property type="entry name" value="MerR-type_HTH_dom"/>
</dbReference>
<dbReference type="SMART" id="SM00422">
    <property type="entry name" value="HTH_MERR"/>
    <property type="match status" value="1"/>
</dbReference>